<dbReference type="Proteomes" id="UP000235826">
    <property type="component" value="Chromosome"/>
</dbReference>
<proteinExistence type="predicted"/>
<dbReference type="Pfam" id="PF07715">
    <property type="entry name" value="Plug"/>
    <property type="match status" value="1"/>
</dbReference>
<feature type="domain" description="DUF4139" evidence="3">
    <location>
        <begin position="215"/>
        <end position="678"/>
    </location>
</feature>
<evidence type="ECO:0000259" key="2">
    <source>
        <dbReference type="Pfam" id="PF07715"/>
    </source>
</evidence>
<evidence type="ECO:0000259" key="3">
    <source>
        <dbReference type="Pfam" id="PF13598"/>
    </source>
</evidence>
<keyword evidence="6" id="KW-1185">Reference proteome</keyword>
<dbReference type="SUPFAM" id="SSF49464">
    <property type="entry name" value="Carboxypeptidase regulatory domain-like"/>
    <property type="match status" value="1"/>
</dbReference>
<feature type="domain" description="TonB-dependent receptor plug" evidence="2">
    <location>
        <begin position="396"/>
        <end position="465"/>
    </location>
</feature>
<evidence type="ECO:0000313" key="6">
    <source>
        <dbReference type="Proteomes" id="UP000235826"/>
    </source>
</evidence>
<dbReference type="InterPro" id="IPR011935">
    <property type="entry name" value="CHP02231"/>
</dbReference>
<dbReference type="InterPro" id="IPR037291">
    <property type="entry name" value="DUF4139"/>
</dbReference>
<dbReference type="InterPro" id="IPR025554">
    <property type="entry name" value="DUF4140"/>
</dbReference>
<protein>
    <submittedName>
        <fullName evidence="5">Uncharacterized protein</fullName>
    </submittedName>
</protein>
<dbReference type="FunFam" id="2.60.40.1120:FF:000003">
    <property type="entry name" value="Outer membrane protein Omp121"/>
    <property type="match status" value="1"/>
</dbReference>
<dbReference type="Gene3D" id="2.60.40.1120">
    <property type="entry name" value="Carboxypeptidase-like, regulatory domain"/>
    <property type="match status" value="1"/>
</dbReference>
<sequence>MKHLLYFLFLTTTIAFSNNEKPTSTSINEVTVYVNGAQIIRTAKINLPVGTTSFKFDKLSPNIQESSIQISGLKSASILSINYGINYLSKQKKSETIENLQNRVIELEDSIQAEDDIISGYEEELKIINDNRHIGNDNVAVTLEKLQQFASYYRKRITEIKNLIHISQKKKRKISEQISEIQKQLTEFNVVDKVQTGEITVKLNTSIASQLNLIIKYNVDNAGWFPVYDIKAERINKPLLLAYKAHVYQSTGSNWDHVKLTLSTSDPNTNNEKPNIKPKYLNFINRLSNYKSSNATKNYNYKYNPFVQTISGIVTDETGTPIPGVNVIIKGTSNGVATDFDGQYSIKADGGKALDFSYIGYKTETFPIHSSIMNISLDPDMQALNEVVVVGYAKKERHVTGAASSIKIRGKSSVSDRSNPLIIIDGVPSSESDLSQIDPSLIASKEILKDANATEIYGSRARNGVILITTKAQTSNGNIIEEGITNRRFEIKKPYTIPSDGDLTVIEIDAYKIPATFSHFAAPVVNENVFLTAKMGDWEQYNLLPGEANIYFEGSYSGKTNINPQATTDSLTVSLGVDPNIVIKRNAINNFKKTNFTGSNKVVNKNYEIELKNNKQSTINLTLIDRIPVSQNKAIKVDDIDYGIAEFDSKKGLLEWKVNLKPNQSNKFNFSYTLKYPKYKRVNL</sequence>
<evidence type="ECO:0000259" key="4">
    <source>
        <dbReference type="Pfam" id="PF13600"/>
    </source>
</evidence>
<accession>A0A2K9PXG7</accession>
<dbReference type="InterPro" id="IPR008969">
    <property type="entry name" value="CarboxyPept-like_regulatory"/>
</dbReference>
<dbReference type="Pfam" id="PF13600">
    <property type="entry name" value="DUF4140"/>
    <property type="match status" value="1"/>
</dbReference>
<feature type="coiled-coil region" evidence="1">
    <location>
        <begin position="90"/>
        <end position="117"/>
    </location>
</feature>
<dbReference type="Pfam" id="PF13715">
    <property type="entry name" value="CarbopepD_reg_2"/>
    <property type="match status" value="1"/>
</dbReference>
<organism evidence="5 6">
    <name type="scientific">Flavivirga eckloniae</name>
    <dbReference type="NCBI Taxonomy" id="1803846"/>
    <lineage>
        <taxon>Bacteria</taxon>
        <taxon>Pseudomonadati</taxon>
        <taxon>Bacteroidota</taxon>
        <taxon>Flavobacteriia</taxon>
        <taxon>Flavobacteriales</taxon>
        <taxon>Flavobacteriaceae</taxon>
        <taxon>Flavivirga</taxon>
    </lineage>
</organism>
<dbReference type="PANTHER" id="PTHR31005">
    <property type="entry name" value="DUF4139 DOMAIN-CONTAINING PROTEIN"/>
    <property type="match status" value="1"/>
</dbReference>
<dbReference type="KEGG" id="fek:C1H87_22880"/>
<evidence type="ECO:0000256" key="1">
    <source>
        <dbReference type="SAM" id="Coils"/>
    </source>
</evidence>
<feature type="domain" description="DUF4140" evidence="4">
    <location>
        <begin position="30"/>
        <end position="127"/>
    </location>
</feature>
<dbReference type="EMBL" id="CP025791">
    <property type="protein sequence ID" value="AUP81734.1"/>
    <property type="molecule type" value="Genomic_DNA"/>
</dbReference>
<dbReference type="SUPFAM" id="SSF56935">
    <property type="entry name" value="Porins"/>
    <property type="match status" value="1"/>
</dbReference>
<dbReference type="RefSeq" id="WP_102758376.1">
    <property type="nucleotide sequence ID" value="NZ_CP025791.1"/>
</dbReference>
<dbReference type="Pfam" id="PF13598">
    <property type="entry name" value="DUF4139"/>
    <property type="match status" value="1"/>
</dbReference>
<keyword evidence="1" id="KW-0175">Coiled coil</keyword>
<dbReference type="InterPro" id="IPR012910">
    <property type="entry name" value="Plug_dom"/>
</dbReference>
<evidence type="ECO:0000313" key="5">
    <source>
        <dbReference type="EMBL" id="AUP81734.1"/>
    </source>
</evidence>
<dbReference type="OrthoDB" id="634585at2"/>
<dbReference type="Gene3D" id="2.170.130.10">
    <property type="entry name" value="TonB-dependent receptor, plug domain"/>
    <property type="match status" value="1"/>
</dbReference>
<reference evidence="5 6" key="1">
    <citation type="submission" date="2018-01" db="EMBL/GenBank/DDBJ databases">
        <title>Complete genome sequence of Flavivirga eckloniae ECD14 isolated from seaweed Ecklonia cava.</title>
        <authorList>
            <person name="Lee J.H."/>
            <person name="Baik K.S."/>
            <person name="Seong C.N."/>
        </authorList>
    </citation>
    <scope>NUCLEOTIDE SEQUENCE [LARGE SCALE GENOMIC DNA]</scope>
    <source>
        <strain evidence="5 6">ECD14</strain>
    </source>
</reference>
<dbReference type="InterPro" id="IPR037066">
    <property type="entry name" value="Plug_dom_sf"/>
</dbReference>
<dbReference type="AlphaFoldDB" id="A0A2K9PXG7"/>
<dbReference type="PANTHER" id="PTHR31005:SF8">
    <property type="entry name" value="DUF4139 DOMAIN-CONTAINING PROTEIN"/>
    <property type="match status" value="1"/>
</dbReference>
<dbReference type="NCBIfam" id="TIGR02231">
    <property type="entry name" value="mucoidy inhibitor MuiA family protein"/>
    <property type="match status" value="2"/>
</dbReference>
<name>A0A2K9PXG7_9FLAO</name>
<gene>
    <name evidence="5" type="ORF">C1H87_22880</name>
</gene>